<dbReference type="InterPro" id="IPR024370">
    <property type="entry name" value="PBP_domain"/>
</dbReference>
<dbReference type="Pfam" id="PF12849">
    <property type="entry name" value="PBP_like_2"/>
    <property type="match status" value="1"/>
</dbReference>
<comment type="caution">
    <text evidence="4">The sequence shown here is derived from an EMBL/GenBank/DDBJ whole genome shotgun (WGS) entry which is preliminary data.</text>
</comment>
<evidence type="ECO:0000259" key="3">
    <source>
        <dbReference type="Pfam" id="PF12849"/>
    </source>
</evidence>
<dbReference type="Proteomes" id="UP000028533">
    <property type="component" value="Unassembled WGS sequence"/>
</dbReference>
<dbReference type="EMBL" id="JFDO01000017">
    <property type="protein sequence ID" value="KEZ18979.1"/>
    <property type="molecule type" value="Genomic_DNA"/>
</dbReference>
<evidence type="ECO:0000313" key="5">
    <source>
        <dbReference type="Proteomes" id="UP000028533"/>
    </source>
</evidence>
<dbReference type="InterPro" id="IPR030980">
    <property type="entry name" value="PtsS_plasma"/>
</dbReference>
<dbReference type="PANTHER" id="PTHR30570:SF1">
    <property type="entry name" value="PHOSPHATE-BINDING PROTEIN PSTS"/>
    <property type="match status" value="1"/>
</dbReference>
<name>A0A084ELY7_MYCCA</name>
<dbReference type="Gene3D" id="3.40.190.10">
    <property type="entry name" value="Periplasmic binding protein-like II"/>
    <property type="match status" value="2"/>
</dbReference>
<dbReference type="InterPro" id="IPR050811">
    <property type="entry name" value="Phosphate_ABC_transporter"/>
</dbReference>
<keyword evidence="2" id="KW-0472">Membrane</keyword>
<dbReference type="AlphaFoldDB" id="A0A084ELY7"/>
<sequence>MQKTSRTTKVKNKNYLKDLFLNKKSWLILTLVVFFIFSIWVWTFISIKNDVINIGGSASADLVLQKLINEYQKQTNKKFNYSSTGSGAGARNVINKTYSIGFISKSQTDLSIPSEIRDVFNNPKTKDDLEEFIKINKDNKKEIFTKLQNNKTYHYTSFAKDSIVFVYNIKNTGLTDNQIEQIKFNVSNNMISKQSQKALHKIYTNNNQSDLISWKEFYKLLTNKDENNISDKVKVRTYSTNSGSGTRSSFEELSGLKKENKKIGQAVNEYNSNGAIFTQLNVSDGSFGFVSMQYAQDLKKFPNLRSVIIKQDNQEWNLNKSDDNLLTYPLSRPFVALYKLTDNQKLNNEILDFVYWFSCSNDKKVQEIYDHLGLIRSYLSFKSIKTNYFNQLDNKNIIKNEWV</sequence>
<dbReference type="NCBIfam" id="TIGR04505">
    <property type="entry name" value="PtsS_plasma"/>
    <property type="match status" value="1"/>
</dbReference>
<feature type="transmembrane region" description="Helical" evidence="2">
    <location>
        <begin position="26"/>
        <end position="45"/>
    </location>
</feature>
<dbReference type="RefSeq" id="WP_036431879.1">
    <property type="nucleotide sequence ID" value="NZ_JFDO01000017.1"/>
</dbReference>
<gene>
    <name evidence="4" type="primary">pstS</name>
    <name evidence="4" type="ORF">MCAPa_4670</name>
</gene>
<keyword evidence="2" id="KW-1133">Transmembrane helix</keyword>
<evidence type="ECO:0000256" key="1">
    <source>
        <dbReference type="ARBA" id="ARBA00022729"/>
    </source>
</evidence>
<accession>A0A084ELY7</accession>
<keyword evidence="2" id="KW-0812">Transmembrane</keyword>
<evidence type="ECO:0000313" key="4">
    <source>
        <dbReference type="EMBL" id="KEZ18979.1"/>
    </source>
</evidence>
<dbReference type="PANTHER" id="PTHR30570">
    <property type="entry name" value="PERIPLASMIC PHOSPHATE BINDING COMPONENT OF PHOSPHATE ABC TRANSPORTER"/>
    <property type="match status" value="1"/>
</dbReference>
<feature type="domain" description="PBP" evidence="3">
    <location>
        <begin position="51"/>
        <end position="358"/>
    </location>
</feature>
<dbReference type="SUPFAM" id="SSF53850">
    <property type="entry name" value="Periplasmic binding protein-like II"/>
    <property type="match status" value="1"/>
</dbReference>
<proteinExistence type="predicted"/>
<organism evidence="4 5">
    <name type="scientific">Mycoplasma capricolum subsp. capricolum 14232</name>
    <dbReference type="NCBI Taxonomy" id="1188238"/>
    <lineage>
        <taxon>Bacteria</taxon>
        <taxon>Bacillati</taxon>
        <taxon>Mycoplasmatota</taxon>
        <taxon>Mollicutes</taxon>
        <taxon>Mycoplasmataceae</taxon>
        <taxon>Mycoplasma</taxon>
    </lineage>
</organism>
<reference evidence="4 5" key="1">
    <citation type="submission" date="2014-02" db="EMBL/GenBank/DDBJ databases">
        <title>Genome sequence of Mycoplasma capricolum subsp. capricolum strain 14232.</title>
        <authorList>
            <person name="Sirand-Pugnet P."/>
            <person name="Breton M."/>
            <person name="Dordet-Frisoni E."/>
            <person name="Baranowski E."/>
            <person name="Barre A."/>
            <person name="Couture C."/>
            <person name="Dupuy V."/>
            <person name="Gaurivaud P."/>
            <person name="Jacob D."/>
            <person name="Lemaitre C."/>
            <person name="Manso-Silvan L."/>
            <person name="Nikolski M."/>
            <person name="Nouvel L.-X."/>
            <person name="Poumarat F."/>
            <person name="Tardy F."/>
            <person name="Thebault P."/>
            <person name="Theil S."/>
            <person name="Citti C."/>
            <person name="Thiaucourt F."/>
            <person name="Blanchard A."/>
        </authorList>
    </citation>
    <scope>NUCLEOTIDE SEQUENCE [LARGE SCALE GENOMIC DNA]</scope>
    <source>
        <strain evidence="4 5">14232</strain>
    </source>
</reference>
<evidence type="ECO:0000256" key="2">
    <source>
        <dbReference type="SAM" id="Phobius"/>
    </source>
</evidence>
<protein>
    <submittedName>
        <fullName evidence="4">Phosphate ABC transporter, substrate-binding component</fullName>
    </submittedName>
</protein>
<keyword evidence="1" id="KW-0732">Signal</keyword>